<dbReference type="EMBL" id="CAWYQH010000102">
    <property type="protein sequence ID" value="CAK8686155.1"/>
    <property type="molecule type" value="Genomic_DNA"/>
</dbReference>
<accession>A0ABP0G3P9</accession>
<evidence type="ECO:0000256" key="1">
    <source>
        <dbReference type="SAM" id="MobiDB-lite"/>
    </source>
</evidence>
<comment type="caution">
    <text evidence="2">The sequence shown here is derived from an EMBL/GenBank/DDBJ whole genome shotgun (WGS) entry which is preliminary data.</text>
</comment>
<sequence length="119" mass="13521">MNMSEMTDFVRSGEESGAEMNRVEEKEEEERGDKELVGDMGSVEAGLTMSETYFVLVNFPNLKFYCSELHMAVFVHRCKYTEAEAVTFLHENSDIDGSDDPEDMVTIFRALISGSQSWK</sequence>
<proteinExistence type="predicted"/>
<dbReference type="Proteomes" id="UP001642483">
    <property type="component" value="Unassembled WGS sequence"/>
</dbReference>
<name>A0ABP0G3P9_CLALP</name>
<organism evidence="2 3">
    <name type="scientific">Clavelina lepadiformis</name>
    <name type="common">Light-bulb sea squirt</name>
    <name type="synonym">Ascidia lepadiformis</name>
    <dbReference type="NCBI Taxonomy" id="159417"/>
    <lineage>
        <taxon>Eukaryota</taxon>
        <taxon>Metazoa</taxon>
        <taxon>Chordata</taxon>
        <taxon>Tunicata</taxon>
        <taxon>Ascidiacea</taxon>
        <taxon>Aplousobranchia</taxon>
        <taxon>Clavelinidae</taxon>
        <taxon>Clavelina</taxon>
    </lineage>
</organism>
<evidence type="ECO:0000313" key="2">
    <source>
        <dbReference type="EMBL" id="CAK8686155.1"/>
    </source>
</evidence>
<keyword evidence="3" id="KW-1185">Reference proteome</keyword>
<gene>
    <name evidence="2" type="ORF">CVLEPA_LOCUS18117</name>
</gene>
<reference evidence="2 3" key="1">
    <citation type="submission" date="2024-02" db="EMBL/GenBank/DDBJ databases">
        <authorList>
            <person name="Daric V."/>
            <person name="Darras S."/>
        </authorList>
    </citation>
    <scope>NUCLEOTIDE SEQUENCE [LARGE SCALE GENOMIC DNA]</scope>
</reference>
<evidence type="ECO:0000313" key="3">
    <source>
        <dbReference type="Proteomes" id="UP001642483"/>
    </source>
</evidence>
<feature type="region of interest" description="Disordered" evidence="1">
    <location>
        <begin position="1"/>
        <end position="38"/>
    </location>
</feature>
<feature type="compositionally biased region" description="Basic and acidic residues" evidence="1">
    <location>
        <begin position="21"/>
        <end position="37"/>
    </location>
</feature>
<protein>
    <submittedName>
        <fullName evidence="2">Uncharacterized protein</fullName>
    </submittedName>
</protein>